<evidence type="ECO:0000313" key="10">
    <source>
        <dbReference type="EMBL" id="ODQ71803.1"/>
    </source>
</evidence>
<keyword evidence="7" id="KW-0460">Magnesium</keyword>
<protein>
    <recommendedName>
        <fullName evidence="9">Transketolase-like pyrimidine-binding domain-containing protein</fullName>
    </recommendedName>
</protein>
<dbReference type="InterPro" id="IPR005475">
    <property type="entry name" value="Transketolase-like_Pyr-bd"/>
</dbReference>
<dbReference type="PANTHER" id="PTHR43522">
    <property type="entry name" value="TRANSKETOLASE"/>
    <property type="match status" value="1"/>
</dbReference>
<organism evidence="10 11">
    <name type="scientific">Lipomyces starkeyi NRRL Y-11557</name>
    <dbReference type="NCBI Taxonomy" id="675824"/>
    <lineage>
        <taxon>Eukaryota</taxon>
        <taxon>Fungi</taxon>
        <taxon>Dikarya</taxon>
        <taxon>Ascomycota</taxon>
        <taxon>Saccharomycotina</taxon>
        <taxon>Lipomycetes</taxon>
        <taxon>Lipomycetales</taxon>
        <taxon>Lipomycetaceae</taxon>
        <taxon>Lipomyces</taxon>
    </lineage>
</organism>
<dbReference type="InterPro" id="IPR029061">
    <property type="entry name" value="THDP-binding"/>
</dbReference>
<dbReference type="SUPFAM" id="SSF52518">
    <property type="entry name" value="Thiamin diphosphate-binding fold (THDP-binding)"/>
    <property type="match status" value="2"/>
</dbReference>
<dbReference type="EMBL" id="KV454297">
    <property type="protein sequence ID" value="ODQ71803.1"/>
    <property type="molecule type" value="Genomic_DNA"/>
</dbReference>
<dbReference type="GO" id="GO:0006098">
    <property type="term" value="P:pentose-phosphate shunt"/>
    <property type="evidence" value="ECO:0007669"/>
    <property type="project" value="TreeGrafter"/>
</dbReference>
<dbReference type="GO" id="GO:0005634">
    <property type="term" value="C:nucleus"/>
    <property type="evidence" value="ECO:0007669"/>
    <property type="project" value="TreeGrafter"/>
</dbReference>
<dbReference type="STRING" id="675824.A0A1E3Q272"/>
<dbReference type="Gene3D" id="3.40.50.920">
    <property type="match status" value="1"/>
</dbReference>
<comment type="cofactor">
    <cofactor evidence="3">
        <name>thiamine diphosphate</name>
        <dbReference type="ChEBI" id="CHEBI:58937"/>
    </cofactor>
</comment>
<dbReference type="GO" id="GO:0005829">
    <property type="term" value="C:cytosol"/>
    <property type="evidence" value="ECO:0007669"/>
    <property type="project" value="TreeGrafter"/>
</dbReference>
<reference evidence="10 11" key="1">
    <citation type="journal article" date="2016" name="Proc. Natl. Acad. Sci. U.S.A.">
        <title>Comparative genomics of biotechnologically important yeasts.</title>
        <authorList>
            <person name="Riley R."/>
            <person name="Haridas S."/>
            <person name="Wolfe K.H."/>
            <person name="Lopes M.R."/>
            <person name="Hittinger C.T."/>
            <person name="Goeker M."/>
            <person name="Salamov A.A."/>
            <person name="Wisecaver J.H."/>
            <person name="Long T.M."/>
            <person name="Calvey C.H."/>
            <person name="Aerts A.L."/>
            <person name="Barry K.W."/>
            <person name="Choi C."/>
            <person name="Clum A."/>
            <person name="Coughlan A.Y."/>
            <person name="Deshpande S."/>
            <person name="Douglass A.P."/>
            <person name="Hanson S.J."/>
            <person name="Klenk H.-P."/>
            <person name="LaButti K.M."/>
            <person name="Lapidus A."/>
            <person name="Lindquist E.A."/>
            <person name="Lipzen A.M."/>
            <person name="Meier-Kolthoff J.P."/>
            <person name="Ohm R.A."/>
            <person name="Otillar R.P."/>
            <person name="Pangilinan J.L."/>
            <person name="Peng Y."/>
            <person name="Rokas A."/>
            <person name="Rosa C.A."/>
            <person name="Scheuner C."/>
            <person name="Sibirny A.A."/>
            <person name="Slot J.C."/>
            <person name="Stielow J.B."/>
            <person name="Sun H."/>
            <person name="Kurtzman C.P."/>
            <person name="Blackwell M."/>
            <person name="Grigoriev I.V."/>
            <person name="Jeffries T.W."/>
        </authorList>
    </citation>
    <scope>NUCLEOTIDE SEQUENCE [LARGE SCALE GENOMIC DNA]</scope>
    <source>
        <strain evidence="10 11">NRRL Y-11557</strain>
    </source>
</reference>
<dbReference type="SMART" id="SM00861">
    <property type="entry name" value="Transket_pyr"/>
    <property type="match status" value="1"/>
</dbReference>
<dbReference type="PROSITE" id="PS00802">
    <property type="entry name" value="TRANSKETOLASE_2"/>
    <property type="match status" value="1"/>
</dbReference>
<dbReference type="Pfam" id="PF22613">
    <property type="entry name" value="Transketolase_C_1"/>
    <property type="match status" value="1"/>
</dbReference>
<dbReference type="InterPro" id="IPR020826">
    <property type="entry name" value="Transketolase_BS"/>
</dbReference>
<dbReference type="InterPro" id="IPR005474">
    <property type="entry name" value="Transketolase_N"/>
</dbReference>
<dbReference type="PANTHER" id="PTHR43522:SF6">
    <property type="entry name" value="TRANSKETOLASE-LIKE PYRIMIDINE-BINDING DOMAIN-CONTAINING PROTEIN-RELATED"/>
    <property type="match status" value="1"/>
</dbReference>
<dbReference type="CDD" id="cd07033">
    <property type="entry name" value="TPP_PYR_DXS_TK_like"/>
    <property type="match status" value="1"/>
</dbReference>
<evidence type="ECO:0000256" key="4">
    <source>
        <dbReference type="ARBA" id="ARBA00007131"/>
    </source>
</evidence>
<keyword evidence="11" id="KW-1185">Reference proteome</keyword>
<dbReference type="InterPro" id="IPR009014">
    <property type="entry name" value="Transketo_C/PFOR_II"/>
</dbReference>
<evidence type="ECO:0000256" key="5">
    <source>
        <dbReference type="ARBA" id="ARBA00022679"/>
    </source>
</evidence>
<comment type="similarity">
    <text evidence="4">Belongs to the transketolase family.</text>
</comment>
<sequence length="684" mass="74744">MTITRDKQSPTATLLDDIAVREVRKLVLDCCRQHGGGHGGSAIGMAPLTVALWKYVMRYNPSSPNWFDRDRFVLSNGHAAILLYVMLHVTGHSTFTMENLKGYGSPKWKGYETSCFAHPEIEFDGVEITTGPLGQGIANSVGMAIASKQLAATYNKPGFPLIRSKVYCTTGDGCLMEGVAIEAMAVAGHLGLDNLIVLYDNNAVTCDGPLEWIVSEDVNAKARAMGWRTIDVFDGDTSVSSIVNAINLAKTYTGKPTLINIRTTIGYNTTKAGTAAAHHGTFSDVDLVSCVGEESRPTHYVIPEVYEYFAQTGEKGASLEQEWNATLQSYGCKYSIEYKELMSRLGGKLEYEDIISDIQVPVNLTAAREINGFVYNQLLKCIPQMFIGGADLWGANKLGSADHSIFGPDNFAGRVARYGIREHAMAAISNGIAAYQPGVFIPSDATFLMFYLYAAPGVRMGALNELQVIHVATHDSLQEGQNGPTHQPVEVDSLYRAMPNFQFIRPSDAEEILGAWSIALREPKKSSLISVARDAQVHRPYNTCRKKAAKGGYVVKENDNAAVTLISCGSELGYAFKAATILDSEGIPTRVVSMPCISVFELQSVEYQVEVLGTAKRIISVEPYVPTVWSRFCTASIGMKSFGYSASGPSNFDRFGIDEKGIVRKVTTYVQSGEEMLKRWMLLE</sequence>
<dbReference type="Pfam" id="PF02779">
    <property type="entry name" value="Transket_pyr"/>
    <property type="match status" value="1"/>
</dbReference>
<dbReference type="CDD" id="cd02012">
    <property type="entry name" value="TPP_TK"/>
    <property type="match status" value="1"/>
</dbReference>
<dbReference type="AlphaFoldDB" id="A0A1E3Q272"/>
<dbReference type="Pfam" id="PF00456">
    <property type="entry name" value="Transketolase_N"/>
    <property type="match status" value="1"/>
</dbReference>
<name>A0A1E3Q272_LIPST</name>
<evidence type="ECO:0000313" key="11">
    <source>
        <dbReference type="Proteomes" id="UP000094385"/>
    </source>
</evidence>
<dbReference type="SUPFAM" id="SSF52922">
    <property type="entry name" value="TK C-terminal domain-like"/>
    <property type="match status" value="1"/>
</dbReference>
<comment type="cofactor">
    <cofactor evidence="1">
        <name>Co(2+)</name>
        <dbReference type="ChEBI" id="CHEBI:48828"/>
    </cofactor>
</comment>
<keyword evidence="6" id="KW-0479">Metal-binding</keyword>
<evidence type="ECO:0000256" key="1">
    <source>
        <dbReference type="ARBA" id="ARBA00001941"/>
    </source>
</evidence>
<dbReference type="InterPro" id="IPR033247">
    <property type="entry name" value="Transketolase_fam"/>
</dbReference>
<dbReference type="Gene3D" id="3.40.50.970">
    <property type="match status" value="2"/>
</dbReference>
<comment type="cofactor">
    <cofactor evidence="2">
        <name>Mg(2+)</name>
        <dbReference type="ChEBI" id="CHEBI:18420"/>
    </cofactor>
</comment>
<evidence type="ECO:0000256" key="3">
    <source>
        <dbReference type="ARBA" id="ARBA00001964"/>
    </source>
</evidence>
<keyword evidence="8" id="KW-0786">Thiamine pyrophosphate</keyword>
<dbReference type="GO" id="GO:0046872">
    <property type="term" value="F:metal ion binding"/>
    <property type="evidence" value="ECO:0007669"/>
    <property type="project" value="UniProtKB-KW"/>
</dbReference>
<gene>
    <name evidence="10" type="ORF">LIPSTDRAFT_73561</name>
</gene>
<evidence type="ECO:0000256" key="8">
    <source>
        <dbReference type="ARBA" id="ARBA00023052"/>
    </source>
</evidence>
<evidence type="ECO:0000259" key="9">
    <source>
        <dbReference type="SMART" id="SM00861"/>
    </source>
</evidence>
<dbReference type="Proteomes" id="UP000094385">
    <property type="component" value="Unassembled WGS sequence"/>
</dbReference>
<evidence type="ECO:0000256" key="6">
    <source>
        <dbReference type="ARBA" id="ARBA00022723"/>
    </source>
</evidence>
<proteinExistence type="inferred from homology"/>
<evidence type="ECO:0000256" key="7">
    <source>
        <dbReference type="ARBA" id="ARBA00022842"/>
    </source>
</evidence>
<evidence type="ECO:0000256" key="2">
    <source>
        <dbReference type="ARBA" id="ARBA00001946"/>
    </source>
</evidence>
<feature type="domain" description="Transketolase-like pyrimidine-binding" evidence="9">
    <location>
        <begin position="365"/>
        <end position="538"/>
    </location>
</feature>
<accession>A0A1E3Q272</accession>
<dbReference type="OrthoDB" id="10267175at2759"/>
<dbReference type="GO" id="GO:0004802">
    <property type="term" value="F:transketolase activity"/>
    <property type="evidence" value="ECO:0007669"/>
    <property type="project" value="TreeGrafter"/>
</dbReference>
<keyword evidence="5" id="KW-0808">Transferase</keyword>
<dbReference type="InterPro" id="IPR055152">
    <property type="entry name" value="Transketolase-like_C_2"/>
</dbReference>